<dbReference type="PANTHER" id="PTHR43304">
    <property type="entry name" value="PHYTOCHROME-LIKE PROTEIN CPH1"/>
    <property type="match status" value="1"/>
</dbReference>
<dbReference type="PRINTS" id="PR00344">
    <property type="entry name" value="BCTRLSENSOR"/>
</dbReference>
<dbReference type="AlphaFoldDB" id="A0A432MRQ2"/>
<feature type="domain" description="Response regulatory" evidence="8">
    <location>
        <begin position="7"/>
        <end position="126"/>
    </location>
</feature>
<evidence type="ECO:0000256" key="2">
    <source>
        <dbReference type="ARBA" id="ARBA00012438"/>
    </source>
</evidence>
<sequence>MPLTPLRVLLVEDDPDHAELIRRHLDRSRAKGPAILLERVDRLQAALDLLAHRDFDALLLDLVLPDGGLESTLDAVLQARPELPVVVLTSLDDLDFAAVAVQRGAQDYLVKSEITGEILSRSLRYAVERKASQRQLRAYAALLERRNEELRRFAHLMAHEVRNPLNVVSMNLTLARRCFDRPEIVSEAIEQAEGSVKGLASLVVDLLHFADAEADPAAGEVVPMNEVLDHCLLVLRETLREGHARVERSPLPAVLGQRTQLDHLLQNLICNAVKYRGDTPPVIRVEADSPGDGWATFRVIDNGRGIAPADRERVFDMFCRLHDPRRIPGTGIGLAFCKRVVEAHGGRIWVESAPSGPGSAFCFTLPTADPPTVTSS</sequence>
<dbReference type="Gene3D" id="1.10.287.130">
    <property type="match status" value="1"/>
</dbReference>
<dbReference type="InterPro" id="IPR001789">
    <property type="entry name" value="Sig_transdc_resp-reg_receiver"/>
</dbReference>
<keyword evidence="3 6" id="KW-0597">Phosphoprotein</keyword>
<dbReference type="Gene3D" id="3.40.50.2300">
    <property type="match status" value="1"/>
</dbReference>
<dbReference type="Proteomes" id="UP000280296">
    <property type="component" value="Unassembled WGS sequence"/>
</dbReference>
<dbReference type="SUPFAM" id="SSF52172">
    <property type="entry name" value="CheY-like"/>
    <property type="match status" value="1"/>
</dbReference>
<dbReference type="EMBL" id="RYZH01000001">
    <property type="protein sequence ID" value="RUL89646.1"/>
    <property type="molecule type" value="Genomic_DNA"/>
</dbReference>
<dbReference type="CDD" id="cd00156">
    <property type="entry name" value="REC"/>
    <property type="match status" value="1"/>
</dbReference>
<evidence type="ECO:0000313" key="9">
    <source>
        <dbReference type="EMBL" id="RUL89646.1"/>
    </source>
</evidence>
<reference evidence="9 10" key="1">
    <citation type="submission" date="2018-12" db="EMBL/GenBank/DDBJ databases">
        <authorList>
            <person name="Toschakov S.V."/>
        </authorList>
    </citation>
    <scope>NUCLEOTIDE SEQUENCE [LARGE SCALE GENOMIC DNA]</scope>
    <source>
        <strain evidence="9 10">GM2012</strain>
    </source>
</reference>
<dbReference type="Pfam" id="PF00072">
    <property type="entry name" value="Response_reg"/>
    <property type="match status" value="1"/>
</dbReference>
<dbReference type="Gene3D" id="3.30.565.10">
    <property type="entry name" value="Histidine kinase-like ATPase, C-terminal domain"/>
    <property type="match status" value="1"/>
</dbReference>
<evidence type="ECO:0000259" key="7">
    <source>
        <dbReference type="PROSITE" id="PS50109"/>
    </source>
</evidence>
<accession>A0A432MRQ2</accession>
<dbReference type="InterPro" id="IPR003661">
    <property type="entry name" value="HisK_dim/P_dom"/>
</dbReference>
<evidence type="ECO:0000256" key="6">
    <source>
        <dbReference type="PROSITE-ProRule" id="PRU00169"/>
    </source>
</evidence>
<dbReference type="InterPro" id="IPR036097">
    <property type="entry name" value="HisK_dim/P_sf"/>
</dbReference>
<evidence type="ECO:0000256" key="4">
    <source>
        <dbReference type="ARBA" id="ARBA00022679"/>
    </source>
</evidence>
<dbReference type="GO" id="GO:0000155">
    <property type="term" value="F:phosphorelay sensor kinase activity"/>
    <property type="evidence" value="ECO:0007669"/>
    <property type="project" value="InterPro"/>
</dbReference>
<dbReference type="SMART" id="SM00448">
    <property type="entry name" value="REC"/>
    <property type="match status" value="1"/>
</dbReference>
<dbReference type="PROSITE" id="PS50110">
    <property type="entry name" value="RESPONSE_REGULATORY"/>
    <property type="match status" value="1"/>
</dbReference>
<dbReference type="PANTHER" id="PTHR43304:SF1">
    <property type="entry name" value="PAC DOMAIN-CONTAINING PROTEIN"/>
    <property type="match status" value="1"/>
</dbReference>
<dbReference type="OrthoDB" id="9808408at2"/>
<dbReference type="EC" id="2.7.13.3" evidence="2"/>
<dbReference type="SUPFAM" id="SSF55874">
    <property type="entry name" value="ATPase domain of HSP90 chaperone/DNA topoisomerase II/histidine kinase"/>
    <property type="match status" value="1"/>
</dbReference>
<evidence type="ECO:0000256" key="5">
    <source>
        <dbReference type="ARBA" id="ARBA00022777"/>
    </source>
</evidence>
<dbReference type="Pfam" id="PF00512">
    <property type="entry name" value="HisKA"/>
    <property type="match status" value="1"/>
</dbReference>
<dbReference type="RefSeq" id="WP_126723321.1">
    <property type="nucleotide sequence ID" value="NZ_RYZH01000001.1"/>
</dbReference>
<organism evidence="9 10">
    <name type="scientific">Tautonia sociabilis</name>
    <dbReference type="NCBI Taxonomy" id="2080755"/>
    <lineage>
        <taxon>Bacteria</taxon>
        <taxon>Pseudomonadati</taxon>
        <taxon>Planctomycetota</taxon>
        <taxon>Planctomycetia</taxon>
        <taxon>Isosphaerales</taxon>
        <taxon>Isosphaeraceae</taxon>
        <taxon>Tautonia</taxon>
    </lineage>
</organism>
<dbReference type="InterPro" id="IPR004358">
    <property type="entry name" value="Sig_transdc_His_kin-like_C"/>
</dbReference>
<gene>
    <name evidence="9" type="ORF">TsocGM_00285</name>
</gene>
<feature type="domain" description="Histidine kinase" evidence="7">
    <location>
        <begin position="156"/>
        <end position="369"/>
    </location>
</feature>
<dbReference type="CDD" id="cd00082">
    <property type="entry name" value="HisKA"/>
    <property type="match status" value="1"/>
</dbReference>
<dbReference type="InterPro" id="IPR036890">
    <property type="entry name" value="HATPase_C_sf"/>
</dbReference>
<dbReference type="PROSITE" id="PS50109">
    <property type="entry name" value="HIS_KIN"/>
    <property type="match status" value="1"/>
</dbReference>
<comment type="caution">
    <text evidence="9">The sequence shown here is derived from an EMBL/GenBank/DDBJ whole genome shotgun (WGS) entry which is preliminary data.</text>
</comment>
<dbReference type="InterPro" id="IPR003594">
    <property type="entry name" value="HATPase_dom"/>
</dbReference>
<keyword evidence="4" id="KW-0808">Transferase</keyword>
<dbReference type="SUPFAM" id="SSF47384">
    <property type="entry name" value="Homodimeric domain of signal transducing histidine kinase"/>
    <property type="match status" value="1"/>
</dbReference>
<evidence type="ECO:0000256" key="3">
    <source>
        <dbReference type="ARBA" id="ARBA00022553"/>
    </source>
</evidence>
<proteinExistence type="predicted"/>
<reference evidence="9 10" key="2">
    <citation type="submission" date="2019-01" db="EMBL/GenBank/DDBJ databases">
        <title>Tautonia sociabilis, a novel thermotolerant planctomycete of Isosphaeraceae family, isolated from a 4000 m deep subterranean habitat.</title>
        <authorList>
            <person name="Kovaleva O.L."/>
            <person name="Elcheninov A.G."/>
            <person name="Van Heerden E."/>
            <person name="Toshchakov S.V."/>
            <person name="Novikov A."/>
            <person name="Bonch-Osmolovskaya E.A."/>
            <person name="Kublanov I.V."/>
        </authorList>
    </citation>
    <scope>NUCLEOTIDE SEQUENCE [LARGE SCALE GENOMIC DNA]</scope>
    <source>
        <strain evidence="9 10">GM2012</strain>
    </source>
</reference>
<evidence type="ECO:0000259" key="8">
    <source>
        <dbReference type="PROSITE" id="PS50110"/>
    </source>
</evidence>
<dbReference type="Pfam" id="PF02518">
    <property type="entry name" value="HATPase_c"/>
    <property type="match status" value="1"/>
</dbReference>
<protein>
    <recommendedName>
        <fullName evidence="2">histidine kinase</fullName>
        <ecNumber evidence="2">2.7.13.3</ecNumber>
    </recommendedName>
</protein>
<evidence type="ECO:0000313" key="10">
    <source>
        <dbReference type="Proteomes" id="UP000280296"/>
    </source>
</evidence>
<keyword evidence="10" id="KW-1185">Reference proteome</keyword>
<name>A0A432MRQ2_9BACT</name>
<dbReference type="InterPro" id="IPR005467">
    <property type="entry name" value="His_kinase_dom"/>
</dbReference>
<dbReference type="InterPro" id="IPR011006">
    <property type="entry name" value="CheY-like_superfamily"/>
</dbReference>
<dbReference type="SMART" id="SM00387">
    <property type="entry name" value="HATPase_c"/>
    <property type="match status" value="1"/>
</dbReference>
<comment type="catalytic activity">
    <reaction evidence="1">
        <text>ATP + protein L-histidine = ADP + protein N-phospho-L-histidine.</text>
        <dbReference type="EC" id="2.7.13.3"/>
    </reaction>
</comment>
<feature type="modified residue" description="4-aspartylphosphate" evidence="6">
    <location>
        <position position="61"/>
    </location>
</feature>
<dbReference type="InterPro" id="IPR052162">
    <property type="entry name" value="Sensor_kinase/Photoreceptor"/>
</dbReference>
<keyword evidence="5 9" id="KW-0418">Kinase</keyword>
<dbReference type="SMART" id="SM00388">
    <property type="entry name" value="HisKA"/>
    <property type="match status" value="1"/>
</dbReference>
<evidence type="ECO:0000256" key="1">
    <source>
        <dbReference type="ARBA" id="ARBA00000085"/>
    </source>
</evidence>